<keyword evidence="3" id="KW-1185">Reference proteome</keyword>
<dbReference type="AlphaFoldDB" id="A0A8H6FZT3"/>
<evidence type="ECO:0000256" key="1">
    <source>
        <dbReference type="SAM" id="MobiDB-lite"/>
    </source>
</evidence>
<protein>
    <submittedName>
        <fullName evidence="2">Uncharacterized protein</fullName>
    </submittedName>
</protein>
<accession>A0A8H6FZT3</accession>
<comment type="caution">
    <text evidence="2">The sequence shown here is derived from an EMBL/GenBank/DDBJ whole genome shotgun (WGS) entry which is preliminary data.</text>
</comment>
<feature type="compositionally biased region" description="Acidic residues" evidence="1">
    <location>
        <begin position="83"/>
        <end position="92"/>
    </location>
</feature>
<proteinExistence type="predicted"/>
<gene>
    <name evidence="2" type="ORF">HO173_004088</name>
</gene>
<feature type="region of interest" description="Disordered" evidence="1">
    <location>
        <begin position="81"/>
        <end position="103"/>
    </location>
</feature>
<dbReference type="RefSeq" id="XP_037167205.1">
    <property type="nucleotide sequence ID" value="XM_037306012.1"/>
</dbReference>
<dbReference type="Proteomes" id="UP000578531">
    <property type="component" value="Unassembled WGS sequence"/>
</dbReference>
<sequence length="130" mass="15192">MAYQGIYTSYHSSTQYRVYDPRNNQFEWPTNVHFYENRKGVQLMTLTSFPITYNSMRADIAPTRWNGNDLSDAFIQDSIETVSSDDDEEEDYERPTPNITPSPRIEEIKDIRDLSVTQHSLTLVLIRPSH</sequence>
<evidence type="ECO:0000313" key="2">
    <source>
        <dbReference type="EMBL" id="KAF6237887.1"/>
    </source>
</evidence>
<reference evidence="2 3" key="1">
    <citation type="journal article" date="2020" name="Genomics">
        <title>Complete, high-quality genomes from long-read metagenomic sequencing of two wolf lichen thalli reveals enigmatic genome architecture.</title>
        <authorList>
            <person name="McKenzie S.K."/>
            <person name="Walston R.F."/>
            <person name="Allen J.L."/>
        </authorList>
    </citation>
    <scope>NUCLEOTIDE SEQUENCE [LARGE SCALE GENOMIC DNA]</scope>
    <source>
        <strain evidence="2">WasteWater2</strain>
    </source>
</reference>
<organism evidence="2 3">
    <name type="scientific">Letharia columbiana</name>
    <dbReference type="NCBI Taxonomy" id="112416"/>
    <lineage>
        <taxon>Eukaryota</taxon>
        <taxon>Fungi</taxon>
        <taxon>Dikarya</taxon>
        <taxon>Ascomycota</taxon>
        <taxon>Pezizomycotina</taxon>
        <taxon>Lecanoromycetes</taxon>
        <taxon>OSLEUM clade</taxon>
        <taxon>Lecanoromycetidae</taxon>
        <taxon>Lecanorales</taxon>
        <taxon>Lecanorineae</taxon>
        <taxon>Parmeliaceae</taxon>
        <taxon>Letharia</taxon>
    </lineage>
</organism>
<dbReference type="EMBL" id="JACCJC010000012">
    <property type="protein sequence ID" value="KAF6237887.1"/>
    <property type="molecule type" value="Genomic_DNA"/>
</dbReference>
<evidence type="ECO:0000313" key="3">
    <source>
        <dbReference type="Proteomes" id="UP000578531"/>
    </source>
</evidence>
<name>A0A8H6FZT3_9LECA</name>
<dbReference type="GeneID" id="59285753"/>